<name>A0A4Z1T3C1_GIAMU</name>
<dbReference type="InterPro" id="IPR001950">
    <property type="entry name" value="SUI1"/>
</dbReference>
<evidence type="ECO:0000313" key="3">
    <source>
        <dbReference type="EMBL" id="TNJ26901.1"/>
    </source>
</evidence>
<dbReference type="PANTHER" id="PTHR12789:SF0">
    <property type="entry name" value="DENSITY-REGULATED PROTEIN"/>
    <property type="match status" value="1"/>
</dbReference>
<dbReference type="OrthoDB" id="10254594at2759"/>
<gene>
    <name evidence="3" type="ORF">GMRT_10519</name>
</gene>
<dbReference type="Proteomes" id="UP000315496">
    <property type="component" value="Chromosome 4"/>
</dbReference>
<dbReference type="InterPro" id="IPR050318">
    <property type="entry name" value="DENR/SUI1_TIF"/>
</dbReference>
<dbReference type="SUPFAM" id="SSF55159">
    <property type="entry name" value="eIF1-like"/>
    <property type="match status" value="1"/>
</dbReference>
<feature type="domain" description="SUI1" evidence="2">
    <location>
        <begin position="90"/>
        <end position="162"/>
    </location>
</feature>
<evidence type="ECO:0000256" key="1">
    <source>
        <dbReference type="SAM" id="MobiDB-lite"/>
    </source>
</evidence>
<proteinExistence type="predicted"/>
<dbReference type="GO" id="GO:0001731">
    <property type="term" value="P:formation of translation preinitiation complex"/>
    <property type="evidence" value="ECO:0007669"/>
    <property type="project" value="TreeGrafter"/>
</dbReference>
<dbReference type="VEuPathDB" id="GiardiaDB:GMRT_10519"/>
<sequence>MQGQYVLEYCEGCGWPVEYCCYRSETSQKKFGCGREREELSAAEKSTREAEENIEESSSENPEGAKVIAPPFGIPIKPSQRRRPDYVPIIQVRFSQRGTHKGTTQIFNYEDFGLDVAELMQLFRRRFACSVSETILDQLGGTVIVIQGNVVQDVIKELSEAGVPHGQIFHASNAKHHGRKRK</sequence>
<keyword evidence="4" id="KW-1185">Reference proteome</keyword>
<feature type="region of interest" description="Disordered" evidence="1">
    <location>
        <begin position="35"/>
        <end position="71"/>
    </location>
</feature>
<protein>
    <submittedName>
        <fullName evidence="3">Putative Translation initiation factor SUI1</fullName>
    </submittedName>
</protein>
<dbReference type="Pfam" id="PF01253">
    <property type="entry name" value="SUI1"/>
    <property type="match status" value="1"/>
</dbReference>
<dbReference type="PROSITE" id="PS50296">
    <property type="entry name" value="SUI1"/>
    <property type="match status" value="1"/>
</dbReference>
<accession>A0A4Z1T3C1</accession>
<dbReference type="GO" id="GO:0003743">
    <property type="term" value="F:translation initiation factor activity"/>
    <property type="evidence" value="ECO:0007669"/>
    <property type="project" value="UniProtKB-KW"/>
</dbReference>
<evidence type="ECO:0000313" key="4">
    <source>
        <dbReference type="Proteomes" id="UP000315496"/>
    </source>
</evidence>
<dbReference type="EMBL" id="VDLU01000004">
    <property type="protein sequence ID" value="TNJ26901.1"/>
    <property type="molecule type" value="Genomic_DNA"/>
</dbReference>
<dbReference type="GO" id="GO:0002188">
    <property type="term" value="P:translation reinitiation"/>
    <property type="evidence" value="ECO:0007669"/>
    <property type="project" value="TreeGrafter"/>
</dbReference>
<feature type="compositionally biased region" description="Basic and acidic residues" evidence="1">
    <location>
        <begin position="35"/>
        <end position="51"/>
    </location>
</feature>
<dbReference type="PANTHER" id="PTHR12789">
    <property type="entry name" value="DENSITY-REGULATED PROTEIN HOMOLOG"/>
    <property type="match status" value="1"/>
</dbReference>
<evidence type="ECO:0000259" key="2">
    <source>
        <dbReference type="PROSITE" id="PS50296"/>
    </source>
</evidence>
<dbReference type="GO" id="GO:0003729">
    <property type="term" value="F:mRNA binding"/>
    <property type="evidence" value="ECO:0007669"/>
    <property type="project" value="TreeGrafter"/>
</dbReference>
<dbReference type="AlphaFoldDB" id="A0A4Z1T3C1"/>
<comment type="caution">
    <text evidence="3">The sequence shown here is derived from an EMBL/GenBank/DDBJ whole genome shotgun (WGS) entry which is preliminary data.</text>
</comment>
<keyword evidence="3" id="KW-0396">Initiation factor</keyword>
<dbReference type="Gene3D" id="3.30.780.10">
    <property type="entry name" value="SUI1-like domain"/>
    <property type="match status" value="1"/>
</dbReference>
<dbReference type="InterPro" id="IPR036877">
    <property type="entry name" value="SUI1_dom_sf"/>
</dbReference>
<organism evidence="3 4">
    <name type="scientific">Giardia muris</name>
    <dbReference type="NCBI Taxonomy" id="5742"/>
    <lineage>
        <taxon>Eukaryota</taxon>
        <taxon>Metamonada</taxon>
        <taxon>Diplomonadida</taxon>
        <taxon>Hexamitidae</taxon>
        <taxon>Giardiinae</taxon>
        <taxon>Giardia</taxon>
    </lineage>
</organism>
<keyword evidence="3" id="KW-0648">Protein biosynthesis</keyword>
<reference evidence="3 4" key="1">
    <citation type="submission" date="2019-05" db="EMBL/GenBank/DDBJ databases">
        <title>The compact genome of Giardia muris reveals important steps in the evolution of intestinal protozoan parasites.</title>
        <authorList>
            <person name="Xu F."/>
            <person name="Jimenez-Gonzalez A."/>
            <person name="Einarsson E."/>
            <person name="Astvaldsson A."/>
            <person name="Peirasmaki D."/>
            <person name="Eckmann L."/>
            <person name="Andersson J.O."/>
            <person name="Svard S.G."/>
            <person name="Jerlstrom-Hultqvist J."/>
        </authorList>
    </citation>
    <scope>NUCLEOTIDE SEQUENCE [LARGE SCALE GENOMIC DNA]</scope>
    <source>
        <strain evidence="3 4">Roberts-Thomson</strain>
    </source>
</reference>